<evidence type="ECO:0000313" key="2">
    <source>
        <dbReference type="EMBL" id="RAY13518.1"/>
    </source>
</evidence>
<keyword evidence="2" id="KW-0378">Hydrolase</keyword>
<dbReference type="EMBL" id="QLYX01000009">
    <property type="protein sequence ID" value="RAY13518.1"/>
    <property type="molecule type" value="Genomic_DNA"/>
</dbReference>
<reference evidence="2 3" key="1">
    <citation type="submission" date="2018-06" db="EMBL/GenBank/DDBJ databases">
        <title>Actinomadura craniellae sp. nov. isolated from marine sponge Craniella sp.</title>
        <authorList>
            <person name="Li L."/>
            <person name="Xu Q.H."/>
            <person name="Lin H.W."/>
            <person name="Lu Y.H."/>
        </authorList>
    </citation>
    <scope>NUCLEOTIDE SEQUENCE [LARGE SCALE GENOMIC DNA]</scope>
    <source>
        <strain evidence="2 3">LHW63021</strain>
    </source>
</reference>
<dbReference type="PANTHER" id="PTHR46233">
    <property type="entry name" value="HYDROXYACYLGLUTATHIONE HYDROLASE GLOC"/>
    <property type="match status" value="1"/>
</dbReference>
<accession>A0A365H3C3</accession>
<dbReference type="AlphaFoldDB" id="A0A365H3C3"/>
<sequence length="247" mass="27105">MDARIEQVTTSGKCTLDDTEYDVESNTYIVGDDEEVIVIDPAHDAEAILKAVGDREVMAVICTDGHDAHLNVAIEVAEAETGDADDDEGDDDDEDGFAAPIALHRADRLLWREYFGRLARDEEDEEDAKALRSLEPDIYLEDGGVFEIADVQLEVHHTPGHTPGSVSLYCEQLDVLFTGDTLHRGRPGSIGGVFNDLRRQLNSIGSLITPLPKDTRVLPGQGDETTVADEDARWESWGALARESDED</sequence>
<dbReference type="OrthoDB" id="9802991at2"/>
<gene>
    <name evidence="2" type="ORF">DPM19_19515</name>
</gene>
<protein>
    <submittedName>
        <fullName evidence="2">MBL fold metallo-hydrolase</fullName>
    </submittedName>
</protein>
<keyword evidence="3" id="KW-1185">Reference proteome</keyword>
<organism evidence="2 3">
    <name type="scientific">Actinomadura craniellae</name>
    <dbReference type="NCBI Taxonomy" id="2231787"/>
    <lineage>
        <taxon>Bacteria</taxon>
        <taxon>Bacillati</taxon>
        <taxon>Actinomycetota</taxon>
        <taxon>Actinomycetes</taxon>
        <taxon>Streptosporangiales</taxon>
        <taxon>Thermomonosporaceae</taxon>
        <taxon>Actinomadura</taxon>
    </lineage>
</organism>
<dbReference type="InterPro" id="IPR001279">
    <property type="entry name" value="Metallo-B-lactamas"/>
</dbReference>
<dbReference type="InterPro" id="IPR051453">
    <property type="entry name" value="MBL_Glyoxalase_II"/>
</dbReference>
<dbReference type="GO" id="GO:0016787">
    <property type="term" value="F:hydrolase activity"/>
    <property type="evidence" value="ECO:0007669"/>
    <property type="project" value="UniProtKB-KW"/>
</dbReference>
<proteinExistence type="predicted"/>
<dbReference type="PANTHER" id="PTHR46233:SF4">
    <property type="entry name" value="METALLO-BETA-LACTAMASE DOMAIN-CONTAINING PROTEIN"/>
    <property type="match status" value="1"/>
</dbReference>
<comment type="caution">
    <text evidence="2">The sequence shown here is derived from an EMBL/GenBank/DDBJ whole genome shotgun (WGS) entry which is preliminary data.</text>
</comment>
<dbReference type="CDD" id="cd06262">
    <property type="entry name" value="metallo-hydrolase-like_MBL-fold"/>
    <property type="match status" value="1"/>
</dbReference>
<evidence type="ECO:0000313" key="3">
    <source>
        <dbReference type="Proteomes" id="UP000251891"/>
    </source>
</evidence>
<name>A0A365H3C3_9ACTN</name>
<dbReference type="Proteomes" id="UP000251891">
    <property type="component" value="Unassembled WGS sequence"/>
</dbReference>
<feature type="domain" description="Metallo-beta-lactamase" evidence="1">
    <location>
        <begin position="24"/>
        <end position="221"/>
    </location>
</feature>
<dbReference type="Gene3D" id="3.60.15.10">
    <property type="entry name" value="Ribonuclease Z/Hydroxyacylglutathione hydrolase-like"/>
    <property type="match status" value="1"/>
</dbReference>
<dbReference type="SMART" id="SM00849">
    <property type="entry name" value="Lactamase_B"/>
    <property type="match status" value="1"/>
</dbReference>
<dbReference type="InterPro" id="IPR036866">
    <property type="entry name" value="RibonucZ/Hydroxyglut_hydro"/>
</dbReference>
<dbReference type="RefSeq" id="WP_111869642.1">
    <property type="nucleotide sequence ID" value="NZ_QLYX01000009.1"/>
</dbReference>
<evidence type="ECO:0000259" key="1">
    <source>
        <dbReference type="SMART" id="SM00849"/>
    </source>
</evidence>
<dbReference type="Pfam" id="PF00753">
    <property type="entry name" value="Lactamase_B"/>
    <property type="match status" value="1"/>
</dbReference>
<dbReference type="SUPFAM" id="SSF56281">
    <property type="entry name" value="Metallo-hydrolase/oxidoreductase"/>
    <property type="match status" value="1"/>
</dbReference>